<feature type="transmembrane region" description="Helical" evidence="7">
    <location>
        <begin position="71"/>
        <end position="88"/>
    </location>
</feature>
<feature type="transmembrane region" description="Helical" evidence="7">
    <location>
        <begin position="276"/>
        <end position="301"/>
    </location>
</feature>
<feature type="transmembrane region" description="Helical" evidence="7">
    <location>
        <begin position="307"/>
        <end position="328"/>
    </location>
</feature>
<dbReference type="PANTHER" id="PTHR42718">
    <property type="entry name" value="MAJOR FACILITATOR SUPERFAMILY MULTIDRUG TRANSPORTER MFSC"/>
    <property type="match status" value="1"/>
</dbReference>
<evidence type="ECO:0000256" key="3">
    <source>
        <dbReference type="ARBA" id="ARBA00022692"/>
    </source>
</evidence>
<dbReference type="AlphaFoldDB" id="A0AAU2VCM6"/>
<evidence type="ECO:0000313" key="9">
    <source>
        <dbReference type="EMBL" id="WTW64741.1"/>
    </source>
</evidence>
<dbReference type="GO" id="GO:0046677">
    <property type="term" value="P:response to antibiotic"/>
    <property type="evidence" value="ECO:0007669"/>
    <property type="project" value="UniProtKB-KW"/>
</dbReference>
<dbReference type="CDD" id="cd17321">
    <property type="entry name" value="MFS_MMR_MDR_like"/>
    <property type="match status" value="1"/>
</dbReference>
<proteinExistence type="predicted"/>
<dbReference type="InterPro" id="IPR011701">
    <property type="entry name" value="MFS"/>
</dbReference>
<dbReference type="InterPro" id="IPR036259">
    <property type="entry name" value="MFS_trans_sf"/>
</dbReference>
<dbReference type="Gene3D" id="1.20.1720.10">
    <property type="entry name" value="Multidrug resistance protein D"/>
    <property type="match status" value="1"/>
</dbReference>
<feature type="transmembrane region" description="Helical" evidence="7">
    <location>
        <begin position="95"/>
        <end position="114"/>
    </location>
</feature>
<sequence length="468" mass="47248">MSPNAALQAPPADRLLTPKPPRGASPALTLAASLLGFALITLDASVVNVALPAIGSDLGGGMSGLQWVVDAYTLAFAALMLSTGAFADRIGSAKAYALGTVVFTLASAACGLAPNLDTLIGARVVQGAAAAVVLPASLALVRQAYTDPARRARAVALWAAGGSAAVALGPVAGGALTTVWDWRGIFFINLPLGLAALALTARAPRTERRPAPLDLPGQLAAAVALAALAFAVIEQGTVRIVAGTFALAAGVVFWLIERRVAHPVVPLGLFRDRTVVVAIGAGSAASVAFYGVIFAFSLYFQRVRGESALTAGLMFLPMTALIPVVNVLSGKLSNRYGPRVPMLIGQLLALAGLLALLLADEHTPTLLAAFLMVPLALGCGISVPALTAAMMEALPQERAGLAAGVLNAARQVAGALSIAVFGTLVAGGGGFVPGLRTSLLVAAGLFALSAAGTMRLGTAERFPTPPLP</sequence>
<keyword evidence="5 7" id="KW-0472">Membrane</keyword>
<dbReference type="Pfam" id="PF07690">
    <property type="entry name" value="MFS_1"/>
    <property type="match status" value="1"/>
</dbReference>
<dbReference type="PANTHER" id="PTHR42718:SF9">
    <property type="entry name" value="MAJOR FACILITATOR SUPERFAMILY MULTIDRUG TRANSPORTER MFSC"/>
    <property type="match status" value="1"/>
</dbReference>
<dbReference type="InterPro" id="IPR020846">
    <property type="entry name" value="MFS_dom"/>
</dbReference>
<dbReference type="GO" id="GO:0022857">
    <property type="term" value="F:transmembrane transporter activity"/>
    <property type="evidence" value="ECO:0007669"/>
    <property type="project" value="InterPro"/>
</dbReference>
<keyword evidence="4 7" id="KW-1133">Transmembrane helix</keyword>
<name>A0AAU2VCM6_9ACTN</name>
<dbReference type="PROSITE" id="PS50850">
    <property type="entry name" value="MFS"/>
    <property type="match status" value="1"/>
</dbReference>
<reference evidence="9" key="1">
    <citation type="submission" date="2022-10" db="EMBL/GenBank/DDBJ databases">
        <title>The complete genomes of actinobacterial strains from the NBC collection.</title>
        <authorList>
            <person name="Joergensen T.S."/>
            <person name="Alvarez Arevalo M."/>
            <person name="Sterndorff E.B."/>
            <person name="Faurdal D."/>
            <person name="Vuksanovic O."/>
            <person name="Mourched A.-S."/>
            <person name="Charusanti P."/>
            <person name="Shaw S."/>
            <person name="Blin K."/>
            <person name="Weber T."/>
        </authorList>
    </citation>
    <scope>NUCLEOTIDE SEQUENCE</scope>
    <source>
        <strain evidence="9">NBC_00003</strain>
    </source>
</reference>
<keyword evidence="3 7" id="KW-0812">Transmembrane</keyword>
<keyword evidence="6" id="KW-0046">Antibiotic resistance</keyword>
<feature type="transmembrane region" description="Helical" evidence="7">
    <location>
        <begin position="27"/>
        <end position="51"/>
    </location>
</feature>
<dbReference type="Gene3D" id="1.20.1250.20">
    <property type="entry name" value="MFS general substrate transporter like domains"/>
    <property type="match status" value="1"/>
</dbReference>
<protein>
    <submittedName>
        <fullName evidence="9">MFS transporter</fullName>
    </submittedName>
</protein>
<evidence type="ECO:0000256" key="1">
    <source>
        <dbReference type="ARBA" id="ARBA00004651"/>
    </source>
</evidence>
<feature type="transmembrane region" description="Helical" evidence="7">
    <location>
        <begin position="412"/>
        <end position="432"/>
    </location>
</feature>
<feature type="transmembrane region" description="Helical" evidence="7">
    <location>
        <begin position="120"/>
        <end position="142"/>
    </location>
</feature>
<evidence type="ECO:0000256" key="2">
    <source>
        <dbReference type="ARBA" id="ARBA00022448"/>
    </source>
</evidence>
<feature type="transmembrane region" description="Helical" evidence="7">
    <location>
        <begin position="154"/>
        <end position="176"/>
    </location>
</feature>
<comment type="subcellular location">
    <subcellularLocation>
        <location evidence="1">Cell membrane</location>
        <topology evidence="1">Multi-pass membrane protein</topology>
    </subcellularLocation>
</comment>
<feature type="transmembrane region" description="Helical" evidence="7">
    <location>
        <begin position="182"/>
        <end position="201"/>
    </location>
</feature>
<organism evidence="9">
    <name type="scientific">Streptomyces sp. NBC_00003</name>
    <dbReference type="NCBI Taxonomy" id="2903608"/>
    <lineage>
        <taxon>Bacteria</taxon>
        <taxon>Bacillati</taxon>
        <taxon>Actinomycetota</taxon>
        <taxon>Actinomycetes</taxon>
        <taxon>Kitasatosporales</taxon>
        <taxon>Streptomycetaceae</taxon>
        <taxon>Streptomyces</taxon>
    </lineage>
</organism>
<feature type="transmembrane region" description="Helical" evidence="7">
    <location>
        <begin position="365"/>
        <end position="391"/>
    </location>
</feature>
<feature type="transmembrane region" description="Helical" evidence="7">
    <location>
        <begin position="213"/>
        <end position="233"/>
    </location>
</feature>
<dbReference type="GO" id="GO:0005886">
    <property type="term" value="C:plasma membrane"/>
    <property type="evidence" value="ECO:0007669"/>
    <property type="project" value="UniProtKB-SubCell"/>
</dbReference>
<evidence type="ECO:0000256" key="5">
    <source>
        <dbReference type="ARBA" id="ARBA00023136"/>
    </source>
</evidence>
<keyword evidence="2" id="KW-0813">Transport</keyword>
<dbReference type="SUPFAM" id="SSF103473">
    <property type="entry name" value="MFS general substrate transporter"/>
    <property type="match status" value="1"/>
</dbReference>
<feature type="domain" description="Major facilitator superfamily (MFS) profile" evidence="8">
    <location>
        <begin position="29"/>
        <end position="461"/>
    </location>
</feature>
<gene>
    <name evidence="9" type="ORF">OG549_31095</name>
</gene>
<evidence type="ECO:0000256" key="7">
    <source>
        <dbReference type="SAM" id="Phobius"/>
    </source>
</evidence>
<accession>A0AAU2VCM6</accession>
<dbReference type="EMBL" id="CP108318">
    <property type="protein sequence ID" value="WTW64741.1"/>
    <property type="molecule type" value="Genomic_DNA"/>
</dbReference>
<feature type="transmembrane region" description="Helical" evidence="7">
    <location>
        <begin position="340"/>
        <end position="359"/>
    </location>
</feature>
<feature type="transmembrane region" description="Helical" evidence="7">
    <location>
        <begin position="239"/>
        <end position="256"/>
    </location>
</feature>
<evidence type="ECO:0000256" key="6">
    <source>
        <dbReference type="ARBA" id="ARBA00023251"/>
    </source>
</evidence>
<evidence type="ECO:0000259" key="8">
    <source>
        <dbReference type="PROSITE" id="PS50850"/>
    </source>
</evidence>
<evidence type="ECO:0000256" key="4">
    <source>
        <dbReference type="ARBA" id="ARBA00022989"/>
    </source>
</evidence>